<dbReference type="AlphaFoldDB" id="A0AAD5JH33"/>
<evidence type="ECO:0000313" key="2">
    <source>
        <dbReference type="Proteomes" id="UP001064489"/>
    </source>
</evidence>
<organism evidence="1 2">
    <name type="scientific">Acer negundo</name>
    <name type="common">Box elder</name>
    <dbReference type="NCBI Taxonomy" id="4023"/>
    <lineage>
        <taxon>Eukaryota</taxon>
        <taxon>Viridiplantae</taxon>
        <taxon>Streptophyta</taxon>
        <taxon>Embryophyta</taxon>
        <taxon>Tracheophyta</taxon>
        <taxon>Spermatophyta</taxon>
        <taxon>Magnoliopsida</taxon>
        <taxon>eudicotyledons</taxon>
        <taxon>Gunneridae</taxon>
        <taxon>Pentapetalae</taxon>
        <taxon>rosids</taxon>
        <taxon>malvids</taxon>
        <taxon>Sapindales</taxon>
        <taxon>Sapindaceae</taxon>
        <taxon>Hippocastanoideae</taxon>
        <taxon>Acereae</taxon>
        <taxon>Acer</taxon>
    </lineage>
</organism>
<dbReference type="Proteomes" id="UP001064489">
    <property type="component" value="Chromosome 9"/>
</dbReference>
<gene>
    <name evidence="1" type="ORF">LWI28_009040</name>
</gene>
<name>A0AAD5JH33_ACENE</name>
<comment type="caution">
    <text evidence="1">The sequence shown here is derived from an EMBL/GenBank/DDBJ whole genome shotgun (WGS) entry which is preliminary data.</text>
</comment>
<reference evidence="1" key="2">
    <citation type="submission" date="2023-02" db="EMBL/GenBank/DDBJ databases">
        <authorList>
            <person name="Swenson N.G."/>
            <person name="Wegrzyn J.L."/>
            <person name="Mcevoy S.L."/>
        </authorList>
    </citation>
    <scope>NUCLEOTIDE SEQUENCE</scope>
    <source>
        <strain evidence="1">91603</strain>
        <tissue evidence="1">Leaf</tissue>
    </source>
</reference>
<protein>
    <submittedName>
        <fullName evidence="1">Uncharacterized protein</fullName>
    </submittedName>
</protein>
<evidence type="ECO:0000313" key="1">
    <source>
        <dbReference type="EMBL" id="KAI9200496.1"/>
    </source>
</evidence>
<sequence length="158" mass="18589">MKYLKPVKLYESLFKRSLRLKENPDLIPPLMAMNIDEDDVSFAHTLHCKTVTYLGTVRMNDNNMRPVLVCLQKLVSILKPKCLIVGYPTFDSIYKPNEKEINLTYLPYLCRHSKDNFYLQSNFNDSSLNILKTYLSYFRMDVAAAKLYGNYNIRWEDI</sequence>
<reference evidence="1" key="1">
    <citation type="journal article" date="2022" name="Plant J.">
        <title>Strategies of tolerance reflected in two North American maple genomes.</title>
        <authorList>
            <person name="McEvoy S.L."/>
            <person name="Sezen U.U."/>
            <person name="Trouern-Trend A."/>
            <person name="McMahon S.M."/>
            <person name="Schaberg P.G."/>
            <person name="Yang J."/>
            <person name="Wegrzyn J.L."/>
            <person name="Swenson N.G."/>
        </authorList>
    </citation>
    <scope>NUCLEOTIDE SEQUENCE</scope>
    <source>
        <strain evidence="1">91603</strain>
    </source>
</reference>
<dbReference type="EMBL" id="JAJSOW010000001">
    <property type="protein sequence ID" value="KAI9200496.1"/>
    <property type="molecule type" value="Genomic_DNA"/>
</dbReference>
<accession>A0AAD5JH33</accession>
<keyword evidence="2" id="KW-1185">Reference proteome</keyword>
<proteinExistence type="predicted"/>